<feature type="compositionally biased region" description="Basic and acidic residues" evidence="1">
    <location>
        <begin position="38"/>
        <end position="58"/>
    </location>
</feature>
<dbReference type="AlphaFoldDB" id="A0A8T0U752"/>
<evidence type="ECO:0000256" key="1">
    <source>
        <dbReference type="SAM" id="MobiDB-lite"/>
    </source>
</evidence>
<evidence type="ECO:0000313" key="2">
    <source>
        <dbReference type="EMBL" id="KAG2616876.1"/>
    </source>
</evidence>
<feature type="region of interest" description="Disordered" evidence="1">
    <location>
        <begin position="184"/>
        <end position="214"/>
    </location>
</feature>
<dbReference type="Proteomes" id="UP000823388">
    <property type="component" value="Chromosome 3N"/>
</dbReference>
<protein>
    <submittedName>
        <fullName evidence="2">Uncharacterized protein</fullName>
    </submittedName>
</protein>
<dbReference type="EMBL" id="CM029042">
    <property type="protein sequence ID" value="KAG2616876.1"/>
    <property type="molecule type" value="Genomic_DNA"/>
</dbReference>
<accession>A0A8T0U752</accession>
<reference evidence="2" key="1">
    <citation type="submission" date="2020-05" db="EMBL/GenBank/DDBJ databases">
        <title>WGS assembly of Panicum virgatum.</title>
        <authorList>
            <person name="Lovell J.T."/>
            <person name="Jenkins J."/>
            <person name="Shu S."/>
            <person name="Juenger T.E."/>
            <person name="Schmutz J."/>
        </authorList>
    </citation>
    <scope>NUCLEOTIDE SEQUENCE</scope>
    <source>
        <strain evidence="2">AP13</strain>
    </source>
</reference>
<comment type="caution">
    <text evidence="2">The sequence shown here is derived from an EMBL/GenBank/DDBJ whole genome shotgun (WGS) entry which is preliminary data.</text>
</comment>
<gene>
    <name evidence="2" type="ORF">PVAP13_3NG176882</name>
</gene>
<sequence length="292" mass="31774">MTGRQIWPRRGGGGEGLRGAADLAEQSRRRSTGAADLAEERRRRSESGGSSRREAEEVRVVADLRRRGGVEVGVERIWRGAGEAEDGSREEMRRRPDGRPGWEWRGLGLPHPALPLPLIYGRPARAGGLRGLRARGPAHVPEARPRHGTTFVPGRATYRAKFSSSPPGPLRSTPYYAFRIRGPAQARPVRPRRVPGPAHPRSTSPRACPTKPLPTPHVSRLHVATTNQHVGPRAYGPTCQCLPHLPTRLPEARIRPPRRNGVSLPLPRETAVNPGLGTAVKLTPIGLGLPDG</sequence>
<feature type="region of interest" description="Disordered" evidence="1">
    <location>
        <begin position="1"/>
        <end position="58"/>
    </location>
</feature>
<organism evidence="2 3">
    <name type="scientific">Panicum virgatum</name>
    <name type="common">Blackwell switchgrass</name>
    <dbReference type="NCBI Taxonomy" id="38727"/>
    <lineage>
        <taxon>Eukaryota</taxon>
        <taxon>Viridiplantae</taxon>
        <taxon>Streptophyta</taxon>
        <taxon>Embryophyta</taxon>
        <taxon>Tracheophyta</taxon>
        <taxon>Spermatophyta</taxon>
        <taxon>Magnoliopsida</taxon>
        <taxon>Liliopsida</taxon>
        <taxon>Poales</taxon>
        <taxon>Poaceae</taxon>
        <taxon>PACMAD clade</taxon>
        <taxon>Panicoideae</taxon>
        <taxon>Panicodae</taxon>
        <taxon>Paniceae</taxon>
        <taxon>Panicinae</taxon>
        <taxon>Panicum</taxon>
        <taxon>Panicum sect. Hiantes</taxon>
    </lineage>
</organism>
<name>A0A8T0U752_PANVG</name>
<keyword evidence="3" id="KW-1185">Reference proteome</keyword>
<proteinExistence type="predicted"/>
<evidence type="ECO:0000313" key="3">
    <source>
        <dbReference type="Proteomes" id="UP000823388"/>
    </source>
</evidence>